<protein>
    <submittedName>
        <fullName evidence="1">Uncharacterized protein</fullName>
    </submittedName>
</protein>
<name>A0ACC0L1M2_CHOFU</name>
<evidence type="ECO:0000313" key="2">
    <source>
        <dbReference type="Proteomes" id="UP001064048"/>
    </source>
</evidence>
<keyword evidence="2" id="KW-1185">Reference proteome</keyword>
<sequence>MANEQVGLLMAMHCQHGTSRPPMNPEEMGEYAEGDILIPQLGRNGMRDESMRWPSGIIPYVIEGRYSQEQHDTIKKAIADYHRLTCLRFVPYNGQKDYISIQSGNTGCWSSVGRIGGRQEVNLQNPGCVSKKGTVLHELLHAVGFMHEQSRHERDDYVDVRYDNIKAGSENNFKKADAKRTNDFGVPYDYNSVMHYSEYAFSKNGRKTIEPKVGGVTLGQREGLSRGDVKKVNAMYNCHKEEPEGGWLGAVWQGFFG</sequence>
<organism evidence="1 2">
    <name type="scientific">Choristoneura fumiferana</name>
    <name type="common">Spruce budworm moth</name>
    <name type="synonym">Archips fumiferana</name>
    <dbReference type="NCBI Taxonomy" id="7141"/>
    <lineage>
        <taxon>Eukaryota</taxon>
        <taxon>Metazoa</taxon>
        <taxon>Ecdysozoa</taxon>
        <taxon>Arthropoda</taxon>
        <taxon>Hexapoda</taxon>
        <taxon>Insecta</taxon>
        <taxon>Pterygota</taxon>
        <taxon>Neoptera</taxon>
        <taxon>Endopterygota</taxon>
        <taxon>Lepidoptera</taxon>
        <taxon>Glossata</taxon>
        <taxon>Ditrysia</taxon>
        <taxon>Tortricoidea</taxon>
        <taxon>Tortricidae</taxon>
        <taxon>Tortricinae</taxon>
        <taxon>Choristoneura</taxon>
    </lineage>
</organism>
<accession>A0ACC0L1M2</accession>
<reference evidence="1 2" key="1">
    <citation type="journal article" date="2022" name="Genome Biol. Evol.">
        <title>The Spruce Budworm Genome: Reconstructing the Evolutionary History of Antifreeze Proteins.</title>
        <authorList>
            <person name="Beliveau C."/>
            <person name="Gagne P."/>
            <person name="Picq S."/>
            <person name="Vernygora O."/>
            <person name="Keeling C.I."/>
            <person name="Pinkney K."/>
            <person name="Doucet D."/>
            <person name="Wen F."/>
            <person name="Johnston J.S."/>
            <person name="Maaroufi H."/>
            <person name="Boyle B."/>
            <person name="Laroche J."/>
            <person name="Dewar K."/>
            <person name="Juretic N."/>
            <person name="Blackburn G."/>
            <person name="Nisole A."/>
            <person name="Brunet B."/>
            <person name="Brandao M."/>
            <person name="Lumley L."/>
            <person name="Duan J."/>
            <person name="Quan G."/>
            <person name="Lucarotti C.J."/>
            <person name="Roe A.D."/>
            <person name="Sperling F.A.H."/>
            <person name="Levesque R.C."/>
            <person name="Cusson M."/>
        </authorList>
    </citation>
    <scope>NUCLEOTIDE SEQUENCE [LARGE SCALE GENOMIC DNA]</scope>
    <source>
        <strain evidence="1">Glfc:IPQL:Cfum</strain>
    </source>
</reference>
<gene>
    <name evidence="1" type="ORF">MSG28_005936</name>
</gene>
<evidence type="ECO:0000313" key="1">
    <source>
        <dbReference type="EMBL" id="KAI8442422.1"/>
    </source>
</evidence>
<comment type="caution">
    <text evidence="1">The sequence shown here is derived from an EMBL/GenBank/DDBJ whole genome shotgun (WGS) entry which is preliminary data.</text>
</comment>
<dbReference type="Proteomes" id="UP001064048">
    <property type="component" value="Chromosome 9"/>
</dbReference>
<dbReference type="EMBL" id="CM046109">
    <property type="protein sequence ID" value="KAI8442422.1"/>
    <property type="molecule type" value="Genomic_DNA"/>
</dbReference>
<proteinExistence type="predicted"/>